<protein>
    <submittedName>
        <fullName evidence="2">Uncharacterized protein</fullName>
    </submittedName>
</protein>
<sequence length="406" mass="43369">MASKQSDQSITSESAPLIKSVDCESDQDLFMVPLKRPSPKPNPESCPQPCSQLDSNPHQSPEMSGDTVKPDSPPMFTSPLMSPESGALAADGSPNMLGSAAQRSMGTPESLGYNSPPMSGSNQKAGMSPIMSPETGSAGQSPQPQSSTGEDTTAASRSTGEKPSPSTKASSVYDSPPAIVTVQEKVQPGISPDTTECHPPPEIPPLSAARALLKATPNTTTTKPANLGLALHLHPSPTQNTNTFLAPPPPTNPGIPYYPPTSPLYAPLNRDKDWTVPDSPLERLSQLRATPDSAYDRARQMEVRRSKWKHVVYRFPVRGADNWVVDADLTESSHARLAEVARRSSEGFEWNGDVELAGVYQVLSAAHRRVMEEMRGERRRGGVTGISVSGMRGVGEGRGLGTERLD</sequence>
<feature type="compositionally biased region" description="Polar residues" evidence="1">
    <location>
        <begin position="1"/>
        <end position="14"/>
    </location>
</feature>
<keyword evidence="3" id="KW-1185">Reference proteome</keyword>
<accession>A0AAN6U1I2</accession>
<organism evidence="2 3">
    <name type="scientific">Parathielavia appendiculata</name>
    <dbReference type="NCBI Taxonomy" id="2587402"/>
    <lineage>
        <taxon>Eukaryota</taxon>
        <taxon>Fungi</taxon>
        <taxon>Dikarya</taxon>
        <taxon>Ascomycota</taxon>
        <taxon>Pezizomycotina</taxon>
        <taxon>Sordariomycetes</taxon>
        <taxon>Sordariomycetidae</taxon>
        <taxon>Sordariales</taxon>
        <taxon>Chaetomiaceae</taxon>
        <taxon>Parathielavia</taxon>
    </lineage>
</organism>
<feature type="region of interest" description="Disordered" evidence="1">
    <location>
        <begin position="1"/>
        <end position="202"/>
    </location>
</feature>
<feature type="region of interest" description="Disordered" evidence="1">
    <location>
        <begin position="383"/>
        <end position="406"/>
    </location>
</feature>
<feature type="compositionally biased region" description="Polar residues" evidence="1">
    <location>
        <begin position="101"/>
        <end position="125"/>
    </location>
</feature>
<dbReference type="GeneID" id="87825646"/>
<name>A0AAN6U1I2_9PEZI</name>
<gene>
    <name evidence="2" type="ORF">N657DRAFT_572244</name>
</gene>
<evidence type="ECO:0000313" key="2">
    <source>
        <dbReference type="EMBL" id="KAK4124695.1"/>
    </source>
</evidence>
<proteinExistence type="predicted"/>
<feature type="compositionally biased region" description="Polar residues" evidence="1">
    <location>
        <begin position="148"/>
        <end position="158"/>
    </location>
</feature>
<reference evidence="2" key="2">
    <citation type="submission" date="2023-05" db="EMBL/GenBank/DDBJ databases">
        <authorList>
            <consortium name="Lawrence Berkeley National Laboratory"/>
            <person name="Steindorff A."/>
            <person name="Hensen N."/>
            <person name="Bonometti L."/>
            <person name="Westerberg I."/>
            <person name="Brannstrom I.O."/>
            <person name="Guillou S."/>
            <person name="Cros-Aarteil S."/>
            <person name="Calhoun S."/>
            <person name="Haridas S."/>
            <person name="Kuo A."/>
            <person name="Mondo S."/>
            <person name="Pangilinan J."/>
            <person name="Riley R."/>
            <person name="Labutti K."/>
            <person name="Andreopoulos B."/>
            <person name="Lipzen A."/>
            <person name="Chen C."/>
            <person name="Yanf M."/>
            <person name="Daum C."/>
            <person name="Ng V."/>
            <person name="Clum A."/>
            <person name="Ohm R."/>
            <person name="Martin F."/>
            <person name="Silar P."/>
            <person name="Natvig D."/>
            <person name="Lalanne C."/>
            <person name="Gautier V."/>
            <person name="Ament-Velasquez S.L."/>
            <person name="Kruys A."/>
            <person name="Hutchinson M.I."/>
            <person name="Powell A.J."/>
            <person name="Barry K."/>
            <person name="Miller A.N."/>
            <person name="Grigoriev I.V."/>
            <person name="Debuchy R."/>
            <person name="Gladieux P."/>
            <person name="Thoren M.H."/>
            <person name="Johannesson H."/>
        </authorList>
    </citation>
    <scope>NUCLEOTIDE SEQUENCE</scope>
    <source>
        <strain evidence="2">CBS 731.68</strain>
    </source>
</reference>
<evidence type="ECO:0000313" key="3">
    <source>
        <dbReference type="Proteomes" id="UP001302602"/>
    </source>
</evidence>
<reference evidence="2" key="1">
    <citation type="journal article" date="2023" name="Mol. Phylogenet. Evol.">
        <title>Genome-scale phylogeny and comparative genomics of the fungal order Sordariales.</title>
        <authorList>
            <person name="Hensen N."/>
            <person name="Bonometti L."/>
            <person name="Westerberg I."/>
            <person name="Brannstrom I.O."/>
            <person name="Guillou S."/>
            <person name="Cros-Aarteil S."/>
            <person name="Calhoun S."/>
            <person name="Haridas S."/>
            <person name="Kuo A."/>
            <person name="Mondo S."/>
            <person name="Pangilinan J."/>
            <person name="Riley R."/>
            <person name="LaButti K."/>
            <person name="Andreopoulos B."/>
            <person name="Lipzen A."/>
            <person name="Chen C."/>
            <person name="Yan M."/>
            <person name="Daum C."/>
            <person name="Ng V."/>
            <person name="Clum A."/>
            <person name="Steindorff A."/>
            <person name="Ohm R.A."/>
            <person name="Martin F."/>
            <person name="Silar P."/>
            <person name="Natvig D.O."/>
            <person name="Lalanne C."/>
            <person name="Gautier V."/>
            <person name="Ament-Velasquez S.L."/>
            <person name="Kruys A."/>
            <person name="Hutchinson M.I."/>
            <person name="Powell A.J."/>
            <person name="Barry K."/>
            <person name="Miller A.N."/>
            <person name="Grigoriev I.V."/>
            <person name="Debuchy R."/>
            <person name="Gladieux P."/>
            <person name="Hiltunen Thoren M."/>
            <person name="Johannesson H."/>
        </authorList>
    </citation>
    <scope>NUCLEOTIDE SEQUENCE</scope>
    <source>
        <strain evidence="2">CBS 731.68</strain>
    </source>
</reference>
<dbReference type="EMBL" id="MU853227">
    <property type="protein sequence ID" value="KAK4124695.1"/>
    <property type="molecule type" value="Genomic_DNA"/>
</dbReference>
<feature type="compositionally biased region" description="Polar residues" evidence="1">
    <location>
        <begin position="48"/>
        <end position="62"/>
    </location>
</feature>
<dbReference type="Proteomes" id="UP001302602">
    <property type="component" value="Unassembled WGS sequence"/>
</dbReference>
<dbReference type="RefSeq" id="XP_062648466.1">
    <property type="nucleotide sequence ID" value="XM_062788876.1"/>
</dbReference>
<dbReference type="AlphaFoldDB" id="A0AAN6U1I2"/>
<comment type="caution">
    <text evidence="2">The sequence shown here is derived from an EMBL/GenBank/DDBJ whole genome shotgun (WGS) entry which is preliminary data.</text>
</comment>
<evidence type="ECO:0000256" key="1">
    <source>
        <dbReference type="SAM" id="MobiDB-lite"/>
    </source>
</evidence>
<feature type="compositionally biased region" description="Polar residues" evidence="1">
    <location>
        <begin position="164"/>
        <end position="173"/>
    </location>
</feature>